<name>A0ABW5T5F9_9BACI</name>
<dbReference type="RefSeq" id="WP_380713925.1">
    <property type="nucleotide sequence ID" value="NZ_JBHUML010000005.1"/>
</dbReference>
<comment type="caution">
    <text evidence="2">The sequence shown here is derived from an EMBL/GenBank/DDBJ whole genome shotgun (WGS) entry which is preliminary data.</text>
</comment>
<organism evidence="2 3">
    <name type="scientific">Salibacterium lacus</name>
    <dbReference type="NCBI Taxonomy" id="1898109"/>
    <lineage>
        <taxon>Bacteria</taxon>
        <taxon>Bacillati</taxon>
        <taxon>Bacillota</taxon>
        <taxon>Bacilli</taxon>
        <taxon>Bacillales</taxon>
        <taxon>Bacillaceae</taxon>
    </lineage>
</organism>
<sequence length="79" mass="9314">MFLFFLLFVTQVLIGYTALYSSAGQMEETQDYVTMNIIYFMTSVVLIFLSYRKKQWKEMILYMALGIFVTIITILIMDV</sequence>
<evidence type="ECO:0000256" key="1">
    <source>
        <dbReference type="SAM" id="Phobius"/>
    </source>
</evidence>
<gene>
    <name evidence="2" type="ORF">ACFSUB_14225</name>
</gene>
<feature type="transmembrane region" description="Helical" evidence="1">
    <location>
        <begin position="33"/>
        <end position="52"/>
    </location>
</feature>
<keyword evidence="3" id="KW-1185">Reference proteome</keyword>
<reference evidence="3" key="1">
    <citation type="journal article" date="2019" name="Int. J. Syst. Evol. Microbiol.">
        <title>The Global Catalogue of Microorganisms (GCM) 10K type strain sequencing project: providing services to taxonomists for standard genome sequencing and annotation.</title>
        <authorList>
            <consortium name="The Broad Institute Genomics Platform"/>
            <consortium name="The Broad Institute Genome Sequencing Center for Infectious Disease"/>
            <person name="Wu L."/>
            <person name="Ma J."/>
        </authorList>
    </citation>
    <scope>NUCLEOTIDE SEQUENCE [LARGE SCALE GENOMIC DNA]</scope>
    <source>
        <strain evidence="3">KCTC 33792</strain>
    </source>
</reference>
<keyword evidence="1" id="KW-0472">Membrane</keyword>
<evidence type="ECO:0008006" key="4">
    <source>
        <dbReference type="Google" id="ProtNLM"/>
    </source>
</evidence>
<accession>A0ABW5T5F9</accession>
<proteinExistence type="predicted"/>
<dbReference type="EMBL" id="JBHUML010000005">
    <property type="protein sequence ID" value="MFD2706619.1"/>
    <property type="molecule type" value="Genomic_DNA"/>
</dbReference>
<evidence type="ECO:0000313" key="3">
    <source>
        <dbReference type="Proteomes" id="UP001597520"/>
    </source>
</evidence>
<evidence type="ECO:0000313" key="2">
    <source>
        <dbReference type="EMBL" id="MFD2706619.1"/>
    </source>
</evidence>
<keyword evidence="1" id="KW-0812">Transmembrane</keyword>
<protein>
    <recommendedName>
        <fullName evidence="4">DUF3953 domain-containing protein</fullName>
    </recommendedName>
</protein>
<feature type="transmembrane region" description="Helical" evidence="1">
    <location>
        <begin position="59"/>
        <end position="77"/>
    </location>
</feature>
<keyword evidence="1" id="KW-1133">Transmembrane helix</keyword>
<dbReference type="Proteomes" id="UP001597520">
    <property type="component" value="Unassembled WGS sequence"/>
</dbReference>